<dbReference type="Gene3D" id="3.40.50.1240">
    <property type="entry name" value="Phosphoglycerate mutase-like"/>
    <property type="match status" value="1"/>
</dbReference>
<dbReference type="InterPro" id="IPR050275">
    <property type="entry name" value="PGM_Phosphatase"/>
</dbReference>
<evidence type="ECO:0000256" key="1">
    <source>
        <dbReference type="PIRSR" id="PIRSR613078-1"/>
    </source>
</evidence>
<sequence>MSARTVVLWRHGRTAWNAEHRLQGATDIPLDDVGRWQVGQAAQGLSERLVPDRVVTSDLERAADTAQALADLCGLPVERDARLRERGFGEWEGLTADEIAVRWPDQYEVWRGGHDPHRDGAETRRAVAERMAAAIEEHAGGTATGGTLVVVSHGAAITLGLVTLLGLDAESWRGVFGLHNAHWAVLRRSSGAGRQRWALEAHNQGPAVIVDDWNEGRATEGVPSTTADALRT</sequence>
<dbReference type="PANTHER" id="PTHR48100">
    <property type="entry name" value="BROAD-SPECIFICITY PHOSPHATASE YOR283W-RELATED"/>
    <property type="match status" value="1"/>
</dbReference>
<dbReference type="AlphaFoldDB" id="A0A021VMK7"/>
<dbReference type="InterPro" id="IPR029033">
    <property type="entry name" value="His_PPase_superfam"/>
</dbReference>
<dbReference type="SMART" id="SM00855">
    <property type="entry name" value="PGAM"/>
    <property type="match status" value="1"/>
</dbReference>
<evidence type="ECO:0000313" key="4">
    <source>
        <dbReference type="Proteomes" id="UP000019753"/>
    </source>
</evidence>
<dbReference type="PANTHER" id="PTHR48100:SF62">
    <property type="entry name" value="GLUCOSYL-3-PHOSPHOGLYCERATE PHOSPHATASE"/>
    <property type="match status" value="1"/>
</dbReference>
<organism evidence="3 4">
    <name type="scientific">Actinotalea ferrariae CF5-4</name>
    <dbReference type="NCBI Taxonomy" id="948458"/>
    <lineage>
        <taxon>Bacteria</taxon>
        <taxon>Bacillati</taxon>
        <taxon>Actinomycetota</taxon>
        <taxon>Actinomycetes</taxon>
        <taxon>Micrococcales</taxon>
        <taxon>Cellulomonadaceae</taxon>
        <taxon>Actinotalea</taxon>
    </lineage>
</organism>
<protein>
    <submittedName>
        <fullName evidence="3">Phosphoglycerate mutase</fullName>
    </submittedName>
</protein>
<dbReference type="GO" id="GO:0016791">
    <property type="term" value="F:phosphatase activity"/>
    <property type="evidence" value="ECO:0007669"/>
    <property type="project" value="TreeGrafter"/>
</dbReference>
<dbReference type="InterPro" id="IPR013078">
    <property type="entry name" value="His_Pase_superF_clade-1"/>
</dbReference>
<reference evidence="3 4" key="1">
    <citation type="submission" date="2014-01" db="EMBL/GenBank/DDBJ databases">
        <title>Actinotalea ferrariae CF5-4.</title>
        <authorList>
            <person name="Chen F."/>
            <person name="Li Y."/>
            <person name="Wang G."/>
        </authorList>
    </citation>
    <scope>NUCLEOTIDE SEQUENCE [LARGE SCALE GENOMIC DNA]</scope>
    <source>
        <strain evidence="3 4">CF5-4</strain>
    </source>
</reference>
<evidence type="ECO:0000256" key="2">
    <source>
        <dbReference type="PIRSR" id="PIRSR613078-2"/>
    </source>
</evidence>
<comment type="caution">
    <text evidence="3">The sequence shown here is derived from an EMBL/GenBank/DDBJ whole genome shotgun (WGS) entry which is preliminary data.</text>
</comment>
<feature type="binding site" evidence="2">
    <location>
        <position position="61"/>
    </location>
    <ligand>
        <name>substrate</name>
    </ligand>
</feature>
<gene>
    <name evidence="3" type="ORF">N866_08595</name>
</gene>
<feature type="active site" description="Proton donor/acceptor" evidence="1">
    <location>
        <position position="85"/>
    </location>
</feature>
<dbReference type="SUPFAM" id="SSF53254">
    <property type="entry name" value="Phosphoglycerate mutase-like"/>
    <property type="match status" value="1"/>
</dbReference>
<dbReference type="EMBL" id="AXCW01000243">
    <property type="protein sequence ID" value="EYR62429.1"/>
    <property type="molecule type" value="Genomic_DNA"/>
</dbReference>
<dbReference type="Pfam" id="PF00300">
    <property type="entry name" value="His_Phos_1"/>
    <property type="match status" value="1"/>
</dbReference>
<accession>A0A021VMK7</accession>
<dbReference type="GO" id="GO:0005737">
    <property type="term" value="C:cytoplasm"/>
    <property type="evidence" value="ECO:0007669"/>
    <property type="project" value="TreeGrafter"/>
</dbReference>
<name>A0A021VMK7_9CELL</name>
<dbReference type="RefSeq" id="WP_034227979.1">
    <property type="nucleotide sequence ID" value="NZ_AXCW01000243.1"/>
</dbReference>
<evidence type="ECO:0000313" key="3">
    <source>
        <dbReference type="EMBL" id="EYR62429.1"/>
    </source>
</evidence>
<dbReference type="CDD" id="cd07067">
    <property type="entry name" value="HP_PGM_like"/>
    <property type="match status" value="1"/>
</dbReference>
<feature type="binding site" evidence="2">
    <location>
        <begin position="10"/>
        <end position="17"/>
    </location>
    <ligand>
        <name>substrate</name>
    </ligand>
</feature>
<keyword evidence="4" id="KW-1185">Reference proteome</keyword>
<proteinExistence type="predicted"/>
<dbReference type="OrthoDB" id="4697614at2"/>
<feature type="active site" description="Tele-phosphohistidine intermediate" evidence="1">
    <location>
        <position position="11"/>
    </location>
</feature>
<dbReference type="Proteomes" id="UP000019753">
    <property type="component" value="Unassembled WGS sequence"/>
</dbReference>